<evidence type="ECO:0000256" key="1">
    <source>
        <dbReference type="SAM" id="MobiDB-lite"/>
    </source>
</evidence>
<dbReference type="Proteomes" id="UP000308197">
    <property type="component" value="Unassembled WGS sequence"/>
</dbReference>
<evidence type="ECO:0000313" key="3">
    <source>
        <dbReference type="Proteomes" id="UP000308197"/>
    </source>
</evidence>
<keyword evidence="3" id="KW-1185">Reference proteome</keyword>
<feature type="compositionally biased region" description="Low complexity" evidence="1">
    <location>
        <begin position="74"/>
        <end position="89"/>
    </location>
</feature>
<feature type="compositionally biased region" description="Pro residues" evidence="1">
    <location>
        <begin position="23"/>
        <end position="36"/>
    </location>
</feature>
<reference evidence="2 3" key="1">
    <citation type="journal article" date="2019" name="Nat. Ecol. Evol.">
        <title>Megaphylogeny resolves global patterns of mushroom evolution.</title>
        <authorList>
            <person name="Varga T."/>
            <person name="Krizsan K."/>
            <person name="Foldi C."/>
            <person name="Dima B."/>
            <person name="Sanchez-Garcia M."/>
            <person name="Sanchez-Ramirez S."/>
            <person name="Szollosi G.J."/>
            <person name="Szarkandi J.G."/>
            <person name="Papp V."/>
            <person name="Albert L."/>
            <person name="Andreopoulos W."/>
            <person name="Angelini C."/>
            <person name="Antonin V."/>
            <person name="Barry K.W."/>
            <person name="Bougher N.L."/>
            <person name="Buchanan P."/>
            <person name="Buyck B."/>
            <person name="Bense V."/>
            <person name="Catcheside P."/>
            <person name="Chovatia M."/>
            <person name="Cooper J."/>
            <person name="Damon W."/>
            <person name="Desjardin D."/>
            <person name="Finy P."/>
            <person name="Geml J."/>
            <person name="Haridas S."/>
            <person name="Hughes K."/>
            <person name="Justo A."/>
            <person name="Karasinski D."/>
            <person name="Kautmanova I."/>
            <person name="Kiss B."/>
            <person name="Kocsube S."/>
            <person name="Kotiranta H."/>
            <person name="LaButti K.M."/>
            <person name="Lechner B.E."/>
            <person name="Liimatainen K."/>
            <person name="Lipzen A."/>
            <person name="Lukacs Z."/>
            <person name="Mihaltcheva S."/>
            <person name="Morgado L.N."/>
            <person name="Niskanen T."/>
            <person name="Noordeloos M.E."/>
            <person name="Ohm R.A."/>
            <person name="Ortiz-Santana B."/>
            <person name="Ovrebo C."/>
            <person name="Racz N."/>
            <person name="Riley R."/>
            <person name="Savchenko A."/>
            <person name="Shiryaev A."/>
            <person name="Soop K."/>
            <person name="Spirin V."/>
            <person name="Szebenyi C."/>
            <person name="Tomsovsky M."/>
            <person name="Tulloss R.E."/>
            <person name="Uehling J."/>
            <person name="Grigoriev I.V."/>
            <person name="Vagvolgyi C."/>
            <person name="Papp T."/>
            <person name="Martin F.M."/>
            <person name="Miettinen O."/>
            <person name="Hibbett D.S."/>
            <person name="Nagy L.G."/>
        </authorList>
    </citation>
    <scope>NUCLEOTIDE SEQUENCE [LARGE SCALE GENOMIC DNA]</scope>
    <source>
        <strain evidence="2 3">HHB13444</strain>
    </source>
</reference>
<dbReference type="InParanoid" id="A0A5C3PF28"/>
<accession>A0A5C3PF28</accession>
<evidence type="ECO:0000313" key="2">
    <source>
        <dbReference type="EMBL" id="TFK88334.1"/>
    </source>
</evidence>
<sequence length="360" mass="37049">MSALVPTEPCTPAKPTAKRGLAPRPPSPLSPTPPQPGSDSAEFAAMFGPPTDPGPAGTVTLRLAGGGDADLTVPASSGSPPHDGDSPAGAAMVESPCPTQPPLRLEVVNKALQMFQNATSTSEATPGAGEVTTTTTTTSNVRLGPMANALQLQPSLMSPSAGLRVVEAGHAAPARVVALRDATVADAQNAVASAPSTSTAGCSSSFVVPTTCGGATAGPSAAVAVRTGSSGRLAEKMRVERVIAMGREFWLAYGEVFRASTAWYRDGRADILVHRGAADAAREAQAAHAADPDTVPAPEAPGRALGWTIGREWHGFFTGFWAPVLCALPSAFRRYQDRPKRIETELDMSRTTSQSFKVTA</sequence>
<dbReference type="AlphaFoldDB" id="A0A5C3PF28"/>
<organism evidence="2 3">
    <name type="scientific">Polyporus arcularius HHB13444</name>
    <dbReference type="NCBI Taxonomy" id="1314778"/>
    <lineage>
        <taxon>Eukaryota</taxon>
        <taxon>Fungi</taxon>
        <taxon>Dikarya</taxon>
        <taxon>Basidiomycota</taxon>
        <taxon>Agaricomycotina</taxon>
        <taxon>Agaricomycetes</taxon>
        <taxon>Polyporales</taxon>
        <taxon>Polyporaceae</taxon>
        <taxon>Polyporus</taxon>
    </lineage>
</organism>
<gene>
    <name evidence="2" type="ORF">K466DRAFT_598741</name>
</gene>
<protein>
    <submittedName>
        <fullName evidence="2">Uncharacterized protein</fullName>
    </submittedName>
</protein>
<proteinExistence type="predicted"/>
<name>A0A5C3PF28_9APHY</name>
<dbReference type="EMBL" id="ML211117">
    <property type="protein sequence ID" value="TFK88334.1"/>
    <property type="molecule type" value="Genomic_DNA"/>
</dbReference>
<feature type="region of interest" description="Disordered" evidence="1">
    <location>
        <begin position="1"/>
        <end position="94"/>
    </location>
</feature>